<dbReference type="EMBL" id="JASPKZ010000323">
    <property type="protein sequence ID" value="KAJ9600570.1"/>
    <property type="molecule type" value="Genomic_DNA"/>
</dbReference>
<organism evidence="8 9">
    <name type="scientific">Diploptera punctata</name>
    <name type="common">Pacific beetle cockroach</name>
    <dbReference type="NCBI Taxonomy" id="6984"/>
    <lineage>
        <taxon>Eukaryota</taxon>
        <taxon>Metazoa</taxon>
        <taxon>Ecdysozoa</taxon>
        <taxon>Arthropoda</taxon>
        <taxon>Hexapoda</taxon>
        <taxon>Insecta</taxon>
        <taxon>Pterygota</taxon>
        <taxon>Neoptera</taxon>
        <taxon>Polyneoptera</taxon>
        <taxon>Dictyoptera</taxon>
        <taxon>Blattodea</taxon>
        <taxon>Blaberoidea</taxon>
        <taxon>Blaberidae</taxon>
        <taxon>Diplopterinae</taxon>
        <taxon>Diploptera</taxon>
    </lineage>
</organism>
<proteinExistence type="predicted"/>
<dbReference type="AlphaFoldDB" id="A0AAD8AKU2"/>
<accession>A0AAD8AKU2</accession>
<sequence>AFVESNRSIKWCPMPGCGRAVRLPETEQTQPSDVLHNIPSSKPPLLTSHAVDCGNGHFFCWECLGEAHAPCGCNQWQQWQQKISEVKPEELRASCIETEDAANMPVAL</sequence>
<dbReference type="GO" id="GO:0016740">
    <property type="term" value="F:transferase activity"/>
    <property type="evidence" value="ECO:0007669"/>
    <property type="project" value="UniProtKB-KW"/>
</dbReference>
<reference evidence="8" key="1">
    <citation type="journal article" date="2023" name="IScience">
        <title>Live-bearing cockroach genome reveals convergent evolutionary mechanisms linked to viviparity in insects and beyond.</title>
        <authorList>
            <person name="Fouks B."/>
            <person name="Harrison M.C."/>
            <person name="Mikhailova A.A."/>
            <person name="Marchal E."/>
            <person name="English S."/>
            <person name="Carruthers M."/>
            <person name="Jennings E.C."/>
            <person name="Chiamaka E.L."/>
            <person name="Frigard R.A."/>
            <person name="Pippel M."/>
            <person name="Attardo G.M."/>
            <person name="Benoit J.B."/>
            <person name="Bornberg-Bauer E."/>
            <person name="Tobe S.S."/>
        </authorList>
    </citation>
    <scope>NUCLEOTIDE SEQUENCE</scope>
    <source>
        <strain evidence="8">Stay&amp;Tobe</strain>
    </source>
</reference>
<evidence type="ECO:0000313" key="9">
    <source>
        <dbReference type="Proteomes" id="UP001233999"/>
    </source>
</evidence>
<dbReference type="Proteomes" id="UP001233999">
    <property type="component" value="Unassembled WGS sequence"/>
</dbReference>
<evidence type="ECO:0000256" key="2">
    <source>
        <dbReference type="ARBA" id="ARBA00022723"/>
    </source>
</evidence>
<keyword evidence="9" id="KW-1185">Reference proteome</keyword>
<gene>
    <name evidence="8" type="ORF">L9F63_026293</name>
</gene>
<dbReference type="InterPro" id="IPR044066">
    <property type="entry name" value="TRIAD_supradom"/>
</dbReference>
<keyword evidence="1" id="KW-0808">Transferase</keyword>
<dbReference type="GO" id="GO:0008270">
    <property type="term" value="F:zinc ion binding"/>
    <property type="evidence" value="ECO:0007669"/>
    <property type="project" value="UniProtKB-KW"/>
</dbReference>
<reference evidence="8" key="2">
    <citation type="submission" date="2023-05" db="EMBL/GenBank/DDBJ databases">
        <authorList>
            <person name="Fouks B."/>
        </authorList>
    </citation>
    <scope>NUCLEOTIDE SEQUENCE</scope>
    <source>
        <strain evidence="8">Stay&amp;Tobe</strain>
        <tissue evidence="8">Testes</tissue>
    </source>
</reference>
<keyword evidence="2" id="KW-0479">Metal-binding</keyword>
<feature type="non-terminal residue" evidence="8">
    <location>
        <position position="108"/>
    </location>
</feature>
<evidence type="ECO:0000256" key="5">
    <source>
        <dbReference type="ARBA" id="ARBA00022786"/>
    </source>
</evidence>
<dbReference type="SMART" id="SM00647">
    <property type="entry name" value="IBR"/>
    <property type="match status" value="1"/>
</dbReference>
<keyword evidence="5" id="KW-0833">Ubl conjugation pathway</keyword>
<evidence type="ECO:0000256" key="3">
    <source>
        <dbReference type="ARBA" id="ARBA00022737"/>
    </source>
</evidence>
<protein>
    <recommendedName>
        <fullName evidence="7">RING-type domain-containing protein</fullName>
    </recommendedName>
</protein>
<dbReference type="PROSITE" id="PS51873">
    <property type="entry name" value="TRIAD"/>
    <property type="match status" value="1"/>
</dbReference>
<name>A0AAD8AKU2_DIPPU</name>
<comment type="caution">
    <text evidence="8">The sequence shown here is derived from an EMBL/GenBank/DDBJ whole genome shotgun (WGS) entry which is preliminary data.</text>
</comment>
<evidence type="ECO:0000256" key="6">
    <source>
        <dbReference type="ARBA" id="ARBA00022833"/>
    </source>
</evidence>
<evidence type="ECO:0000256" key="1">
    <source>
        <dbReference type="ARBA" id="ARBA00022679"/>
    </source>
</evidence>
<evidence type="ECO:0000256" key="4">
    <source>
        <dbReference type="ARBA" id="ARBA00022771"/>
    </source>
</evidence>
<keyword evidence="6" id="KW-0862">Zinc</keyword>
<feature type="domain" description="RING-type" evidence="7">
    <location>
        <begin position="1"/>
        <end position="108"/>
    </location>
</feature>
<dbReference type="Pfam" id="PF01485">
    <property type="entry name" value="IBR"/>
    <property type="match status" value="1"/>
</dbReference>
<evidence type="ECO:0000259" key="7">
    <source>
        <dbReference type="PROSITE" id="PS51873"/>
    </source>
</evidence>
<dbReference type="InterPro" id="IPR002867">
    <property type="entry name" value="IBR_dom"/>
</dbReference>
<evidence type="ECO:0000313" key="8">
    <source>
        <dbReference type="EMBL" id="KAJ9600570.1"/>
    </source>
</evidence>
<keyword evidence="4" id="KW-0863">Zinc-finger</keyword>
<dbReference type="CDD" id="cd20346">
    <property type="entry name" value="BRcat_RBR_ANKIB1"/>
    <property type="match status" value="1"/>
</dbReference>
<keyword evidence="3" id="KW-0677">Repeat</keyword>